<name>A0A1A8Z1N1_PLAOA</name>
<evidence type="ECO:0000313" key="1">
    <source>
        <dbReference type="EMBL" id="SBT37813.1"/>
    </source>
</evidence>
<organism evidence="1 2">
    <name type="scientific">Plasmodium ovale wallikeri</name>
    <dbReference type="NCBI Taxonomy" id="864142"/>
    <lineage>
        <taxon>Eukaryota</taxon>
        <taxon>Sar</taxon>
        <taxon>Alveolata</taxon>
        <taxon>Apicomplexa</taxon>
        <taxon>Aconoidasida</taxon>
        <taxon>Haemosporida</taxon>
        <taxon>Plasmodiidae</taxon>
        <taxon>Plasmodium</taxon>
        <taxon>Plasmodium (Plasmodium)</taxon>
    </lineage>
</organism>
<evidence type="ECO:0000313" key="2">
    <source>
        <dbReference type="Proteomes" id="UP000078550"/>
    </source>
</evidence>
<gene>
    <name evidence="1" type="ORF">POVWA2_034510</name>
</gene>
<dbReference type="AlphaFoldDB" id="A0A1A8Z1N1"/>
<protein>
    <submittedName>
        <fullName evidence="1">Uncharacterized protein</fullName>
    </submittedName>
</protein>
<sequence length="80" mass="9350">MSILDPPVLLLCRPSTARAFEFDRLGQPALARRNAEGGERMKWRRRESIKCMCAHTRRYIVLRGTICERNDPSTRLLHVR</sequence>
<proteinExistence type="predicted"/>
<dbReference type="Proteomes" id="UP000078550">
    <property type="component" value="Unassembled WGS sequence"/>
</dbReference>
<dbReference type="EMBL" id="FLRE01000130">
    <property type="protein sequence ID" value="SBT37813.1"/>
    <property type="molecule type" value="Genomic_DNA"/>
</dbReference>
<reference evidence="2" key="1">
    <citation type="submission" date="2016-05" db="EMBL/GenBank/DDBJ databases">
        <authorList>
            <person name="Naeem Raeece"/>
        </authorList>
    </citation>
    <scope>NUCLEOTIDE SEQUENCE [LARGE SCALE GENOMIC DNA]</scope>
</reference>
<accession>A0A1A8Z1N1</accession>